<dbReference type="Pfam" id="PF01048">
    <property type="entry name" value="PNP_UDP_1"/>
    <property type="match status" value="1"/>
</dbReference>
<proteinExistence type="predicted"/>
<dbReference type="CDD" id="cd09010">
    <property type="entry name" value="MTAP_SsMTAPII_like_MTIP"/>
    <property type="match status" value="1"/>
</dbReference>
<dbReference type="Gene3D" id="3.40.50.1580">
    <property type="entry name" value="Nucleoside phosphorylase domain"/>
    <property type="match status" value="1"/>
</dbReference>
<dbReference type="InterPro" id="IPR010044">
    <property type="entry name" value="MTAP"/>
</dbReference>
<evidence type="ECO:0000259" key="3">
    <source>
        <dbReference type="Pfam" id="PF01048"/>
    </source>
</evidence>
<dbReference type="SUPFAM" id="SSF53167">
    <property type="entry name" value="Purine and uridine phosphorylases"/>
    <property type="match status" value="1"/>
</dbReference>
<feature type="domain" description="Nucleoside phosphorylase" evidence="3">
    <location>
        <begin position="38"/>
        <end position="233"/>
    </location>
</feature>
<evidence type="ECO:0000256" key="2">
    <source>
        <dbReference type="ARBA" id="ARBA00022679"/>
    </source>
</evidence>
<dbReference type="InterPro" id="IPR000845">
    <property type="entry name" value="Nucleoside_phosphorylase_d"/>
</dbReference>
<dbReference type="InterPro" id="IPR035994">
    <property type="entry name" value="Nucleoside_phosphorylase_sf"/>
</dbReference>
<name>A0A0W8FV66_9ZZZZ</name>
<accession>A0A0W8FV66</accession>
<comment type="caution">
    <text evidence="4">The sequence shown here is derived from an EMBL/GenBank/DDBJ whole genome shotgun (WGS) entry which is preliminary data.</text>
</comment>
<dbReference type="PANTHER" id="PTHR42679:SF2">
    <property type="entry name" value="S-METHYL-5'-THIOADENOSINE PHOSPHORYLASE"/>
    <property type="match status" value="1"/>
</dbReference>
<dbReference type="GO" id="GO:0009116">
    <property type="term" value="P:nucleoside metabolic process"/>
    <property type="evidence" value="ECO:0007669"/>
    <property type="project" value="InterPro"/>
</dbReference>
<dbReference type="AlphaFoldDB" id="A0A0W8FV66"/>
<keyword evidence="1 4" id="KW-0328">Glycosyltransferase</keyword>
<organism evidence="4">
    <name type="scientific">hydrocarbon metagenome</name>
    <dbReference type="NCBI Taxonomy" id="938273"/>
    <lineage>
        <taxon>unclassified sequences</taxon>
        <taxon>metagenomes</taxon>
        <taxon>ecological metagenomes</taxon>
    </lineage>
</organism>
<dbReference type="EMBL" id="LNQE01000838">
    <property type="protein sequence ID" value="KUG24665.1"/>
    <property type="molecule type" value="Genomic_DNA"/>
</dbReference>
<dbReference type="GO" id="GO:0019509">
    <property type="term" value="P:L-methionine salvage from methylthioadenosine"/>
    <property type="evidence" value="ECO:0007669"/>
    <property type="project" value="TreeGrafter"/>
</dbReference>
<keyword evidence="2 4" id="KW-0808">Transferase</keyword>
<dbReference type="GO" id="GO:0005829">
    <property type="term" value="C:cytosol"/>
    <property type="evidence" value="ECO:0007669"/>
    <property type="project" value="TreeGrafter"/>
</dbReference>
<protein>
    <submittedName>
        <fullName evidence="4">5'-methylthioadenosine phosphorylase</fullName>
        <ecNumber evidence="4">2.4.2.28</ecNumber>
    </submittedName>
</protein>
<dbReference type="GO" id="GO:0017061">
    <property type="term" value="F:S-methyl-5-thioadenosine phosphorylase activity"/>
    <property type="evidence" value="ECO:0007669"/>
    <property type="project" value="UniProtKB-EC"/>
</dbReference>
<evidence type="ECO:0000256" key="1">
    <source>
        <dbReference type="ARBA" id="ARBA00022676"/>
    </source>
</evidence>
<dbReference type="EC" id="2.4.2.28" evidence="4"/>
<dbReference type="PANTHER" id="PTHR42679">
    <property type="entry name" value="S-METHYL-5'-THIOADENOSINE PHOSPHORYLASE"/>
    <property type="match status" value="1"/>
</dbReference>
<sequence length="236" mass="26030">MGILGVISNNLVVERSDLLRNSATKLMKNKYGRASVLIKDKMAWIIRHGNTAKSHILPHLINYRANLQALKDLDATEIVSINSTGSLRKYLCPGMIVIPDDFITLTATPTIHKNSAVHITPSLNEEVRQKLINAAANKKIKVVPKGTYWQTQGPRLETKAEIKMMTNYADIVGMTMANEAVIALELGLPYAAACSIDNFGNGLLKKPLTIEEIIAGTSKNADLMIQIIRSYLKLYS</sequence>
<reference evidence="4" key="1">
    <citation type="journal article" date="2015" name="Proc. Natl. Acad. Sci. U.S.A.">
        <title>Networks of energetic and metabolic interactions define dynamics in microbial communities.</title>
        <authorList>
            <person name="Embree M."/>
            <person name="Liu J.K."/>
            <person name="Al-Bassam M.M."/>
            <person name="Zengler K."/>
        </authorList>
    </citation>
    <scope>NUCLEOTIDE SEQUENCE</scope>
</reference>
<gene>
    <name evidence="4" type="ORF">ASZ90_005539</name>
</gene>
<evidence type="ECO:0000313" key="4">
    <source>
        <dbReference type="EMBL" id="KUG24665.1"/>
    </source>
</evidence>